<dbReference type="RefSeq" id="XP_012211585.1">
    <property type="nucleotide sequence ID" value="XM_012356195.1"/>
</dbReference>
<sequence length="391" mass="43995">MTLPPWAALLQAWTVYRYLHGHCRVPTSYVVPASELWPAPLHGMALGKFTAAARTNATMYAPDRFAQLDAIGYEWSPPPRCVHRSIVCVNGARYVRRVPLSALVHALVAFRHRHGHLNVPDAFVVPESDAAWPEEASNVLLSRAPQTLRAHFYELSDADVATVHNLSLCTELPHWDDTKQLLALYVKITNQRAVPIEFVVPAAAPWPPRFHHVALGEVAWYLGRKRLVLPRGMLPELDALGVIFHTPATWAGVVCGLRLYVAKFGSTDVPSDFVVPGDWDLPWRGLRFGRYMSELRTAMAQLLVPRATFVALDELLELPPEVTPALLRYEPRPLSLSGKRRQLDHRGIDDEKVDALILYRRLFGNLAIPRDFVVEFFDDRWPAPLGGWLLG</sequence>
<dbReference type="OMA" id="GRYMSEL"/>
<keyword evidence="3" id="KW-1185">Reference proteome</keyword>
<evidence type="ECO:0000313" key="3">
    <source>
        <dbReference type="Proteomes" id="UP000030745"/>
    </source>
</evidence>
<feature type="non-terminal residue" evidence="2">
    <location>
        <position position="391"/>
    </location>
</feature>
<evidence type="ECO:0000313" key="2">
    <source>
        <dbReference type="EMBL" id="KDO17710.1"/>
    </source>
</evidence>
<evidence type="ECO:0000259" key="1">
    <source>
        <dbReference type="Pfam" id="PF03457"/>
    </source>
</evidence>
<proteinExistence type="predicted"/>
<name>A0A067BLW7_SAPPC</name>
<dbReference type="PANTHER" id="PTHR37066:SF1">
    <property type="entry name" value="LNS2_PITP DOMAIN-CONTAINING PROTEIN"/>
    <property type="match status" value="1"/>
</dbReference>
<dbReference type="EMBL" id="KK583585">
    <property type="protein sequence ID" value="KDO17710.1"/>
    <property type="molecule type" value="Genomic_DNA"/>
</dbReference>
<dbReference type="Proteomes" id="UP000030745">
    <property type="component" value="Unassembled WGS sequence"/>
</dbReference>
<dbReference type="InterPro" id="IPR005114">
    <property type="entry name" value="Helicase_assoc"/>
</dbReference>
<gene>
    <name evidence="2" type="ORF">SPRG_16492</name>
</gene>
<dbReference type="AlphaFoldDB" id="A0A067BLW7"/>
<dbReference type="Pfam" id="PF03457">
    <property type="entry name" value="HA"/>
    <property type="match status" value="1"/>
</dbReference>
<dbReference type="GeneID" id="24138113"/>
<feature type="domain" description="Helicase-associated" evidence="1">
    <location>
        <begin position="6"/>
        <end position="72"/>
    </location>
</feature>
<dbReference type="KEGG" id="spar:SPRG_16492"/>
<dbReference type="VEuPathDB" id="FungiDB:SPRG_16492"/>
<protein>
    <recommendedName>
        <fullName evidence="1">Helicase-associated domain-containing protein</fullName>
    </recommendedName>
</protein>
<organism evidence="2 3">
    <name type="scientific">Saprolegnia parasitica (strain CBS 223.65)</name>
    <dbReference type="NCBI Taxonomy" id="695850"/>
    <lineage>
        <taxon>Eukaryota</taxon>
        <taxon>Sar</taxon>
        <taxon>Stramenopiles</taxon>
        <taxon>Oomycota</taxon>
        <taxon>Saprolegniomycetes</taxon>
        <taxon>Saprolegniales</taxon>
        <taxon>Saprolegniaceae</taxon>
        <taxon>Saprolegnia</taxon>
    </lineage>
</organism>
<dbReference type="PANTHER" id="PTHR37066">
    <property type="entry name" value="HELICASE-ASSOCIATED"/>
    <property type="match status" value="1"/>
</dbReference>
<accession>A0A067BLW7</accession>
<reference evidence="2 3" key="1">
    <citation type="journal article" date="2013" name="PLoS Genet.">
        <title>Distinctive expansion of potential virulence genes in the genome of the oomycete fish pathogen Saprolegnia parasitica.</title>
        <authorList>
            <person name="Jiang R.H."/>
            <person name="de Bruijn I."/>
            <person name="Haas B.J."/>
            <person name="Belmonte R."/>
            <person name="Lobach L."/>
            <person name="Christie J."/>
            <person name="van den Ackerveken G."/>
            <person name="Bottin A."/>
            <person name="Bulone V."/>
            <person name="Diaz-Moreno S.M."/>
            <person name="Dumas B."/>
            <person name="Fan L."/>
            <person name="Gaulin E."/>
            <person name="Govers F."/>
            <person name="Grenville-Briggs L.J."/>
            <person name="Horner N.R."/>
            <person name="Levin J.Z."/>
            <person name="Mammella M."/>
            <person name="Meijer H.J."/>
            <person name="Morris P."/>
            <person name="Nusbaum C."/>
            <person name="Oome S."/>
            <person name="Phillips A.J."/>
            <person name="van Rooyen D."/>
            <person name="Rzeszutek E."/>
            <person name="Saraiva M."/>
            <person name="Secombes C.J."/>
            <person name="Seidl M.F."/>
            <person name="Snel B."/>
            <person name="Stassen J.H."/>
            <person name="Sykes S."/>
            <person name="Tripathy S."/>
            <person name="van den Berg H."/>
            <person name="Vega-Arreguin J.C."/>
            <person name="Wawra S."/>
            <person name="Young S.K."/>
            <person name="Zeng Q."/>
            <person name="Dieguez-Uribeondo J."/>
            <person name="Russ C."/>
            <person name="Tyler B.M."/>
            <person name="van West P."/>
        </authorList>
    </citation>
    <scope>NUCLEOTIDE SEQUENCE [LARGE SCALE GENOMIC DNA]</scope>
    <source>
        <strain evidence="2 3">CBS 223.65</strain>
    </source>
</reference>